<evidence type="ECO:0000256" key="4">
    <source>
        <dbReference type="PROSITE-ProRule" id="PRU00091"/>
    </source>
</evidence>
<dbReference type="Gene3D" id="3.30.40.10">
    <property type="entry name" value="Zinc/RING finger domain, C3HC4 (zinc finger)"/>
    <property type="match status" value="1"/>
</dbReference>
<accession>A0A485L2Q4</accession>
<dbReference type="InterPro" id="IPR013083">
    <property type="entry name" value="Znf_RING/FYVE/PHD"/>
</dbReference>
<dbReference type="PROSITE" id="PS50178">
    <property type="entry name" value="ZF_FYVE"/>
    <property type="match status" value="1"/>
</dbReference>
<evidence type="ECO:0000256" key="3">
    <source>
        <dbReference type="ARBA" id="ARBA00022833"/>
    </source>
</evidence>
<dbReference type="SUPFAM" id="SSF57903">
    <property type="entry name" value="FYVE/PHD zinc finger"/>
    <property type="match status" value="1"/>
</dbReference>
<keyword evidence="2 4" id="KW-0863">Zinc-finger</keyword>
<reference evidence="7 8" key="1">
    <citation type="submission" date="2019-03" db="EMBL/GenBank/DDBJ databases">
        <authorList>
            <person name="Gaulin E."/>
            <person name="Dumas B."/>
        </authorList>
    </citation>
    <scope>NUCLEOTIDE SEQUENCE [LARGE SCALE GENOMIC DNA]</scope>
    <source>
        <strain evidence="7">CBS 568.67</strain>
    </source>
</reference>
<dbReference type="CDD" id="cd00065">
    <property type="entry name" value="FYVE_like_SF"/>
    <property type="match status" value="1"/>
</dbReference>
<dbReference type="OrthoDB" id="77455at2759"/>
<evidence type="ECO:0000313" key="7">
    <source>
        <dbReference type="EMBL" id="VFT91949.1"/>
    </source>
</evidence>
<dbReference type="InterPro" id="IPR017455">
    <property type="entry name" value="Znf_FYVE-rel"/>
</dbReference>
<dbReference type="PANTHER" id="PTHR13510:SF44">
    <property type="entry name" value="RABENOSYN-5"/>
    <property type="match status" value="1"/>
</dbReference>
<evidence type="ECO:0000313" key="8">
    <source>
        <dbReference type="Proteomes" id="UP000332933"/>
    </source>
</evidence>
<proteinExistence type="predicted"/>
<evidence type="ECO:0000256" key="2">
    <source>
        <dbReference type="ARBA" id="ARBA00022771"/>
    </source>
</evidence>
<sequence length="384" mass="42253">MLTRLTQSGHALPSPIGSFSILSPPPHMVIKLPLPVNFFSCPALSPDDASQLQQHALDSAMAVVTKSDLDHDTIQWNVRSDEGALQIYKGHAPATSAFVYMGVMEVVGSIDQVAALVHSADDPNARIGNQLVDHATLYSLVMPTGAAPLEAIAVRWRAFKSPLSLFLAKRDACLVECSHAFTLPDGRRGWVTASTSINLTCCPELTYATGLVRFVNHGSGHVVVESRTRPGYVEMRSVAQLDYFLGDGDNVLTRHLSDLHLTRGCRTLLDLNTFLCQDRLRHGAVLLPSECEPKAARSHCYVCTARFRWHPSIGKTNCLKCGYVVCTKCQTTWRVQDGSMVRDIRVCATCTMVCHKERPTVLEKLSDSTWTTDVSDLWTCQEAL</sequence>
<dbReference type="InterPro" id="IPR052727">
    <property type="entry name" value="Rab4/Rab5_effector"/>
</dbReference>
<dbReference type="InterPro" id="IPR011011">
    <property type="entry name" value="Znf_FYVE_PHD"/>
</dbReference>
<keyword evidence="1" id="KW-0479">Metal-binding</keyword>
<protein>
    <submittedName>
        <fullName evidence="7">Aste57867_15140 protein</fullName>
    </submittedName>
</protein>
<dbReference type="GO" id="GO:0008270">
    <property type="term" value="F:zinc ion binding"/>
    <property type="evidence" value="ECO:0007669"/>
    <property type="project" value="UniProtKB-KW"/>
</dbReference>
<organism evidence="7 8">
    <name type="scientific">Aphanomyces stellatus</name>
    <dbReference type="NCBI Taxonomy" id="120398"/>
    <lineage>
        <taxon>Eukaryota</taxon>
        <taxon>Sar</taxon>
        <taxon>Stramenopiles</taxon>
        <taxon>Oomycota</taxon>
        <taxon>Saprolegniomycetes</taxon>
        <taxon>Saprolegniales</taxon>
        <taxon>Verrucalvaceae</taxon>
        <taxon>Aphanomyces</taxon>
    </lineage>
</organism>
<evidence type="ECO:0000259" key="5">
    <source>
        <dbReference type="PROSITE" id="PS50178"/>
    </source>
</evidence>
<dbReference type="Gene3D" id="3.30.530.20">
    <property type="match status" value="1"/>
</dbReference>
<reference evidence="6" key="2">
    <citation type="submission" date="2019-06" db="EMBL/GenBank/DDBJ databases">
        <title>Genomics analysis of Aphanomyces spp. identifies a new class of oomycete effector associated with host adaptation.</title>
        <authorList>
            <person name="Gaulin E."/>
        </authorList>
    </citation>
    <scope>NUCLEOTIDE SEQUENCE</scope>
    <source>
        <strain evidence="6">CBS 578.67</strain>
    </source>
</reference>
<dbReference type="AlphaFoldDB" id="A0A485L2Q4"/>
<evidence type="ECO:0000313" key="6">
    <source>
        <dbReference type="EMBL" id="KAF0693942.1"/>
    </source>
</evidence>
<dbReference type="InterPro" id="IPR023393">
    <property type="entry name" value="START-like_dom_sf"/>
</dbReference>
<evidence type="ECO:0000256" key="1">
    <source>
        <dbReference type="ARBA" id="ARBA00022723"/>
    </source>
</evidence>
<name>A0A485L2Q4_9STRA</name>
<dbReference type="EMBL" id="CAADRA010005649">
    <property type="protein sequence ID" value="VFT91949.1"/>
    <property type="molecule type" value="Genomic_DNA"/>
</dbReference>
<keyword evidence="3" id="KW-0862">Zinc</keyword>
<keyword evidence="8" id="KW-1185">Reference proteome</keyword>
<dbReference type="PANTHER" id="PTHR13510">
    <property type="entry name" value="FYVE-FINGER-CONTAINING RAB5 EFFECTOR PROTEIN RABENOSYN-5-RELATED"/>
    <property type="match status" value="1"/>
</dbReference>
<dbReference type="Proteomes" id="UP000332933">
    <property type="component" value="Unassembled WGS sequence"/>
</dbReference>
<feature type="domain" description="FYVE-type" evidence="5">
    <location>
        <begin position="294"/>
        <end position="350"/>
    </location>
</feature>
<gene>
    <name evidence="7" type="primary">Aste57867_15140</name>
    <name evidence="6" type="ORF">As57867_015084</name>
    <name evidence="7" type="ORF">ASTE57867_15140</name>
</gene>
<dbReference type="EMBL" id="VJMH01005628">
    <property type="protein sequence ID" value="KAF0693942.1"/>
    <property type="molecule type" value="Genomic_DNA"/>
</dbReference>